<dbReference type="RefSeq" id="WP_078777194.1">
    <property type="nucleotide sequence ID" value="NZ_FUWU01000058.1"/>
</dbReference>
<name>A0A1T4QZR2_9BACT</name>
<reference evidence="1 2" key="1">
    <citation type="submission" date="2017-02" db="EMBL/GenBank/DDBJ databases">
        <authorList>
            <person name="Peterson S.W."/>
        </authorList>
    </citation>
    <scope>NUCLEOTIDE SEQUENCE [LARGE SCALE GENOMIC DNA]</scope>
    <source>
        <strain evidence="1 2">ATCC 43854</strain>
    </source>
</reference>
<evidence type="ECO:0008006" key="3">
    <source>
        <dbReference type="Google" id="ProtNLM"/>
    </source>
</evidence>
<gene>
    <name evidence="1" type="ORF">SAMN02745108_02486</name>
</gene>
<dbReference type="STRING" id="28122.SAMN02745108_02486"/>
<evidence type="ECO:0000313" key="2">
    <source>
        <dbReference type="Proteomes" id="UP000190449"/>
    </source>
</evidence>
<organism evidence="1 2">
    <name type="scientific">Fibrobacter intestinalis</name>
    <dbReference type="NCBI Taxonomy" id="28122"/>
    <lineage>
        <taxon>Bacteria</taxon>
        <taxon>Pseudomonadati</taxon>
        <taxon>Fibrobacterota</taxon>
        <taxon>Fibrobacteria</taxon>
        <taxon>Fibrobacterales</taxon>
        <taxon>Fibrobacteraceae</taxon>
        <taxon>Fibrobacter</taxon>
    </lineage>
</organism>
<proteinExistence type="predicted"/>
<sequence>MAEQITWSSETVLFIGAGATALLGMPQSDLQTKIFRGFAERKSTDTLEDILSDSTPQKIFGKTPPFKGRDLKIMAAFIRFLGDDLKKDWNTVDEEDIKNGRIVFGDDTDEKLFRSCIVELRREYDWNALKQIIQVCPHDEREDNLIRDIYTMIDMKLRDRQGITVRLKNEKGTPSEVIIEPNRLPKARNCLVLFTCILFANAWYGLSKGENAEMFQKYVNFMESLARLMQKEGGRLADKGYEFNTPAFYRLLNAVVTLNFETVFLWLLFNANRKVNHAGYYLPQTAQKVEQWLDFGVPGKSRKISPDDNARKPGEFSYSQSETSVFRGNEYRTPGSPIGRIGSFFFAHGCCNWRECPACGRMMYYLGDEWGYKSRHVNPPFPVPLFENNDFNRTEKEKEWKAKLRYDSLECISCGAETRACDAPMIMQTMIKGMPTSFLDEVQRESRVLLRKARHVVLFGYQLPPDDILWQEAFSEAIRYRKDTDDAAYCTVVVGHWGDRRWLYGDEMMEYVKKYRYTKDAVSYGAKAIVNAVSIFGKEYVRAWCGGIPQVFGDGDEAAVKEILFPNHFVNWKGTRLE</sequence>
<dbReference type="AlphaFoldDB" id="A0A1T4QZR2"/>
<dbReference type="EMBL" id="FUWU01000058">
    <property type="protein sequence ID" value="SKA09214.1"/>
    <property type="molecule type" value="Genomic_DNA"/>
</dbReference>
<accession>A0A1T4QZR2</accession>
<protein>
    <recommendedName>
        <fullName evidence="3">SIR2-like domain-containing protein</fullName>
    </recommendedName>
</protein>
<dbReference type="Proteomes" id="UP000190449">
    <property type="component" value="Unassembled WGS sequence"/>
</dbReference>
<evidence type="ECO:0000313" key="1">
    <source>
        <dbReference type="EMBL" id="SKA09214.1"/>
    </source>
</evidence>